<gene>
    <name evidence="3" type="ORF">CSUB01_07573</name>
</gene>
<dbReference type="PANTHER" id="PTHR33840:SF16">
    <property type="entry name" value="DUF2235 DOMAIN-CONTAINING PROTEIN"/>
    <property type="match status" value="1"/>
</dbReference>
<evidence type="ECO:0000313" key="3">
    <source>
        <dbReference type="EMBL" id="KDN63483.1"/>
    </source>
</evidence>
<feature type="domain" description="T6SS Phospholipase effector Tle1-like catalytic" evidence="2">
    <location>
        <begin position="68"/>
        <end position="448"/>
    </location>
</feature>
<dbReference type="OMA" id="EMIHPCV"/>
<dbReference type="EMBL" id="JMSE01001220">
    <property type="protein sequence ID" value="KDN63483.1"/>
    <property type="molecule type" value="Genomic_DNA"/>
</dbReference>
<dbReference type="InterPro" id="IPR018712">
    <property type="entry name" value="Tle1-like_cat"/>
</dbReference>
<evidence type="ECO:0000313" key="4">
    <source>
        <dbReference type="Proteomes" id="UP000027238"/>
    </source>
</evidence>
<keyword evidence="4" id="KW-1185">Reference proteome</keyword>
<dbReference type="HOGENOM" id="CLU_005049_1_2_1"/>
<dbReference type="Pfam" id="PF09994">
    <property type="entry name" value="T6SS_Tle1-like_cat"/>
    <property type="match status" value="1"/>
</dbReference>
<comment type="caution">
    <text evidence="3">The sequence shown here is derived from an EMBL/GenBank/DDBJ whole genome shotgun (WGS) entry which is preliminary data.</text>
</comment>
<protein>
    <recommendedName>
        <fullName evidence="2">T6SS Phospholipase effector Tle1-like catalytic domain-containing protein</fullName>
    </recommendedName>
</protein>
<dbReference type="Proteomes" id="UP000027238">
    <property type="component" value="Unassembled WGS sequence"/>
</dbReference>
<proteinExistence type="predicted"/>
<name>A0A066X2W0_COLSU</name>
<dbReference type="eggNOG" id="ENOG502SHF3">
    <property type="taxonomic scope" value="Eukaryota"/>
</dbReference>
<dbReference type="PANTHER" id="PTHR33840">
    <property type="match status" value="1"/>
</dbReference>
<evidence type="ECO:0000256" key="1">
    <source>
        <dbReference type="SAM" id="MobiDB-lite"/>
    </source>
</evidence>
<dbReference type="STRING" id="1173701.A0A066X2W0"/>
<dbReference type="AlphaFoldDB" id="A0A066X2W0"/>
<organism evidence="3 4">
    <name type="scientific">Colletotrichum sublineola</name>
    <name type="common">Sorghum anthracnose fungus</name>
    <dbReference type="NCBI Taxonomy" id="1173701"/>
    <lineage>
        <taxon>Eukaryota</taxon>
        <taxon>Fungi</taxon>
        <taxon>Dikarya</taxon>
        <taxon>Ascomycota</taxon>
        <taxon>Pezizomycotina</taxon>
        <taxon>Sordariomycetes</taxon>
        <taxon>Hypocreomycetidae</taxon>
        <taxon>Glomerellales</taxon>
        <taxon>Glomerellaceae</taxon>
        <taxon>Colletotrichum</taxon>
        <taxon>Colletotrichum graminicola species complex</taxon>
    </lineage>
</organism>
<sequence length="625" mass="70603">MAYLSTNSSDLWKSFKLVPPVSTADDAPPAGGAQYSLFSADSHHQDHVLEDDLAEELEDERPLETIPKRIIICCDGTWQSSVNGRQDIPSNATRLARSIARTGTIKRKKDPNTQEDEEVTCQQVVYYSSGIGTGGGTSLVENLRQATFGDGLVTEVIKAYNFVVMNYAPGDQVCCFGFSRGAYTARSVAGLITDIGIIQPKEMDDFPVLYKIYREHHDNYPFRESQAYREWVTGKFKGGEQIQKSHRLPPESSRVIEVIGVFDTVGALGIPGLGWAQRLLNFIVHHFPTINVSSALLTSSHFTNPDTKHAFHALALDEHMKPFAPTLWHLPTEVEKKKDYKQLLESYETLESRPMSPKERRKHAESRFRALIHRKTVAATEDELKKAWENVVKAHVTAEPKDFEPELLQVWFPGGHVNIGGGNATMLADFSYDFEQIALITFAWMCDQISPLIQLDDGRVKGQPADFSRLAHREIQARRHLIDRLEQERYSGLFGPLRRAWGLAISPMHRASKPSKDNRRDDTWATGDTIDVFKILGGFLFLRVIVFFLKFLPFVYTERAPGHYKDPTGDGSDVTNEKIHPSVYYRMSERPDYTPKTLEPFPRPQKGGNNVQPKWKSKEISIPGN</sequence>
<accession>A0A066X2W0</accession>
<dbReference type="OrthoDB" id="3057168at2759"/>
<reference evidence="4" key="1">
    <citation type="journal article" date="2014" name="Genome Announc.">
        <title>Draft genome sequence of Colletotrichum sublineola, a destructive pathogen of cultivated sorghum.</title>
        <authorList>
            <person name="Baroncelli R."/>
            <person name="Sanz-Martin J.M."/>
            <person name="Rech G.E."/>
            <person name="Sukno S.A."/>
            <person name="Thon M.R."/>
        </authorList>
    </citation>
    <scope>NUCLEOTIDE SEQUENCE [LARGE SCALE GENOMIC DNA]</scope>
    <source>
        <strain evidence="4">TX430BB</strain>
    </source>
</reference>
<feature type="region of interest" description="Disordered" evidence="1">
    <location>
        <begin position="595"/>
        <end position="625"/>
    </location>
</feature>
<evidence type="ECO:0000259" key="2">
    <source>
        <dbReference type="Pfam" id="PF09994"/>
    </source>
</evidence>